<reference evidence="2" key="1">
    <citation type="submission" date="2016-10" db="EMBL/GenBank/DDBJ databases">
        <authorList>
            <person name="Varghese N."/>
        </authorList>
    </citation>
    <scope>NUCLEOTIDE SEQUENCE [LARGE SCALE GENOMIC DNA]</scope>
    <source>
        <strain evidence="2">92MFCol6.1</strain>
    </source>
</reference>
<dbReference type="Proteomes" id="UP000191133">
    <property type="component" value="Unassembled WGS sequence"/>
</dbReference>
<name>A0A1W1GX48_9GAMM</name>
<gene>
    <name evidence="1" type="ORF">SAMN04488690_1629</name>
</gene>
<evidence type="ECO:0000313" key="1">
    <source>
        <dbReference type="EMBL" id="SLM23922.1"/>
    </source>
</evidence>
<dbReference type="AlphaFoldDB" id="A0A1W1GX48"/>
<dbReference type="RefSeq" id="WP_080149248.1">
    <property type="nucleotide sequence ID" value="NZ_FWEU01000002.1"/>
</dbReference>
<organism evidence="1 2">
    <name type="scientific">Stenotrophomonas indicatrix</name>
    <dbReference type="NCBI Taxonomy" id="2045451"/>
    <lineage>
        <taxon>Bacteria</taxon>
        <taxon>Pseudomonadati</taxon>
        <taxon>Pseudomonadota</taxon>
        <taxon>Gammaproteobacteria</taxon>
        <taxon>Lysobacterales</taxon>
        <taxon>Lysobacteraceae</taxon>
        <taxon>Stenotrophomonas</taxon>
    </lineage>
</organism>
<evidence type="ECO:0000313" key="2">
    <source>
        <dbReference type="Proteomes" id="UP000191133"/>
    </source>
</evidence>
<sequence>MAQPKVRKFAGDLRFWEHGAEGVRVPVIPEPADKFGNQPLEQSSLTFSYEAGDSVEIKSKRRDARYQQIIHKDSNPGVTNVSITALEVPPAFLARMLYGTLVNTTVAAGSADAVSVTVGSVDTPVKLPHNFIEATPLPTFKKGAVDLVKGTDYDLEPRHGLLIPKKGGALQAGDVVTADYNFDAYLETAISGGTTPSKSFQVLGDMQDRISGDEGLLTIPNVDLTVDGDVDWFSDEPIQVTLTGPVIFQAGEADLYTFKIAAQSAG</sequence>
<protein>
    <submittedName>
        <fullName evidence="1">Uncharacterized protein</fullName>
    </submittedName>
</protein>
<accession>A0A1W1GX48</accession>
<dbReference type="EMBL" id="FWEU01000002">
    <property type="protein sequence ID" value="SLM23922.1"/>
    <property type="molecule type" value="Genomic_DNA"/>
</dbReference>
<proteinExistence type="predicted"/>